<protein>
    <submittedName>
        <fullName evidence="12">Transcription factor</fullName>
    </submittedName>
</protein>
<feature type="compositionally biased region" description="Basic and acidic residues" evidence="10">
    <location>
        <begin position="988"/>
        <end position="1002"/>
    </location>
</feature>
<evidence type="ECO:0000256" key="4">
    <source>
        <dbReference type="ARBA" id="ARBA00022737"/>
    </source>
</evidence>
<feature type="region of interest" description="Disordered" evidence="10">
    <location>
        <begin position="945"/>
        <end position="1009"/>
    </location>
</feature>
<dbReference type="InterPro" id="IPR050806">
    <property type="entry name" value="pacC/RIM101"/>
</dbReference>
<evidence type="ECO:0000259" key="11">
    <source>
        <dbReference type="PROSITE" id="PS50157"/>
    </source>
</evidence>
<evidence type="ECO:0000256" key="3">
    <source>
        <dbReference type="ARBA" id="ARBA00022723"/>
    </source>
</evidence>
<feature type="region of interest" description="Disordered" evidence="10">
    <location>
        <begin position="423"/>
        <end position="576"/>
    </location>
</feature>
<feature type="compositionally biased region" description="Low complexity" evidence="10">
    <location>
        <begin position="550"/>
        <end position="566"/>
    </location>
</feature>
<dbReference type="PANTHER" id="PTHR47257:SF1">
    <property type="entry name" value="PH-RESPONSE TRANSCRIPTION FACTOR PACC_RIM101"/>
    <property type="match status" value="1"/>
</dbReference>
<gene>
    <name evidence="12" type="ORF">PNOK_0245300</name>
</gene>
<feature type="compositionally biased region" description="Basic and acidic residues" evidence="10">
    <location>
        <begin position="859"/>
        <end position="868"/>
    </location>
</feature>
<evidence type="ECO:0000256" key="7">
    <source>
        <dbReference type="ARBA" id="ARBA00023242"/>
    </source>
</evidence>
<evidence type="ECO:0000313" key="13">
    <source>
        <dbReference type="Proteomes" id="UP000217199"/>
    </source>
</evidence>
<evidence type="ECO:0000256" key="8">
    <source>
        <dbReference type="ARBA" id="ARBA00038089"/>
    </source>
</evidence>
<evidence type="ECO:0000256" key="2">
    <source>
        <dbReference type="ARBA" id="ARBA00022491"/>
    </source>
</evidence>
<evidence type="ECO:0000256" key="5">
    <source>
        <dbReference type="ARBA" id="ARBA00022771"/>
    </source>
</evidence>
<feature type="compositionally biased region" description="Low complexity" evidence="10">
    <location>
        <begin position="311"/>
        <end position="320"/>
    </location>
</feature>
<dbReference type="PROSITE" id="PS50157">
    <property type="entry name" value="ZINC_FINGER_C2H2_2"/>
    <property type="match status" value="3"/>
</dbReference>
<name>A0A286USC9_9AGAM</name>
<feature type="compositionally biased region" description="Basic and acidic residues" evidence="10">
    <location>
        <begin position="751"/>
        <end position="761"/>
    </location>
</feature>
<dbReference type="GO" id="GO:0008270">
    <property type="term" value="F:zinc ion binding"/>
    <property type="evidence" value="ECO:0007669"/>
    <property type="project" value="UniProtKB-KW"/>
</dbReference>
<dbReference type="STRING" id="2282107.A0A286USC9"/>
<keyword evidence="2" id="KW-0678">Repressor</keyword>
<feature type="compositionally biased region" description="Polar residues" evidence="10">
    <location>
        <begin position="192"/>
        <end position="202"/>
    </location>
</feature>
<dbReference type="FunFam" id="3.30.160.60:FF:000534">
    <property type="entry name" value="zinc finger protein 674"/>
    <property type="match status" value="1"/>
</dbReference>
<feature type="compositionally biased region" description="Basic and acidic residues" evidence="10">
    <location>
        <begin position="671"/>
        <end position="694"/>
    </location>
</feature>
<dbReference type="InParanoid" id="A0A286USC9"/>
<keyword evidence="3" id="KW-0479">Metal-binding</keyword>
<dbReference type="Proteomes" id="UP000217199">
    <property type="component" value="Unassembled WGS sequence"/>
</dbReference>
<feature type="compositionally biased region" description="Acidic residues" evidence="10">
    <location>
        <begin position="882"/>
        <end position="897"/>
    </location>
</feature>
<evidence type="ECO:0000256" key="9">
    <source>
        <dbReference type="PROSITE-ProRule" id="PRU00042"/>
    </source>
</evidence>
<dbReference type="OrthoDB" id="6155966at2759"/>
<evidence type="ECO:0000256" key="6">
    <source>
        <dbReference type="ARBA" id="ARBA00022833"/>
    </source>
</evidence>
<feature type="region of interest" description="Disordered" evidence="10">
    <location>
        <begin position="370"/>
        <end position="403"/>
    </location>
</feature>
<dbReference type="InterPro" id="IPR036236">
    <property type="entry name" value="Znf_C2H2_sf"/>
</dbReference>
<keyword evidence="5 9" id="KW-0863">Zinc-finger</keyword>
<keyword evidence="13" id="KW-1185">Reference proteome</keyword>
<feature type="compositionally biased region" description="Low complexity" evidence="10">
    <location>
        <begin position="514"/>
        <end position="524"/>
    </location>
</feature>
<feature type="compositionally biased region" description="Polar residues" evidence="10">
    <location>
        <begin position="721"/>
        <end position="736"/>
    </location>
</feature>
<feature type="domain" description="C2H2-type" evidence="11">
    <location>
        <begin position="82"/>
        <end position="111"/>
    </location>
</feature>
<dbReference type="AlphaFoldDB" id="A0A286USC9"/>
<sequence>MPDEDVHLSSASSSAAKSDIDRSSSPAEISSKQHHNQQQSSPPPAHKCLWTECELSFHDAETLYNHLCNDHIGRKSTNNLSLTCRWKDCSTSCAKRDHITSHLRVHVPLKPHACDVCDKKFKRPQDLKKHEKIHTEAHHAQHKHSKAITVSDPAYVQRVQGAADSAPTANPNMVFDRRLSASDLLFGASRPKAQSVSSQGTPDTGLLPTPSPELGYSHPHAVAAAAAGIHRGSYSASDNIFLRPTVPTHAGLPGWEVLQDDPASLGVGIGMKRSHADSVEDFFTDMKKRRVTPSYDPHMAERLSNLAYQQGFSGLGSHHGSSQHHSQHHHPQQLQSHPSLRVSLDIRSPEELAAVNEFLLTLGKEIVDPSRHHQQQHSGQYSHTHSGRTRLGGNTNNLPSPTYFDSLDLSQLGLANMPGIGPISSNNTGSNTSASSIPSPPSAASSIESLYGRGHGHGQGSSPRGGLYPGFDDHPHSHHSRSSSRRSTGSVSNAYLQTIALSPPDSHPPPPLSPVSMTPTSSVSLGSSMGVNMNSMGGRGSFTSRPTPPLSLSSSGSPAGGARTRSPSPSPLIGGHQQVHIPEFSLSPAHGGSGSREWANVTLSPAAAASVANFDFLARNAGSGIGDIGTTNSGSGMVEPVLGPYEYANARTLRTVVPLKSAPGLSSLNSRGDDKEREEKEGQRQHEEEREKKKYVSPPPGPVEPRLRTKIERGMPAKLAPSSSSSVAGRDSNSNRSEADLDSDMEVDEDERVHEFVRGSPERAGSGDDVEEEGSERSEEGKRLYPLLKDGDAEFRLAPLVGSGSGSSGSASGIRHGNGYSPRSYASKSAAVPVSSDGKRRLVNYGASSSSSSGSYHDLSLEARAMRRTERRAKSPLSLATSEDEDGEEEDDSEGEESVPRMRMAMAEGVKMRMRRNEDEMRRGNVRLPSIRALARDLDVDFGSLRSKSKSDSRAKEREISHGISGMYLDSRNRERLRSQERDDEVDGNYRDEVERGNRRGEEFEDEYDERMRHAKLVRELLVAVNRDYRARFGTPPPSSIPSSSSSVAPGVAVR</sequence>
<feature type="compositionally biased region" description="Basic and acidic residues" evidence="10">
    <location>
        <begin position="775"/>
        <end position="795"/>
    </location>
</feature>
<feature type="compositionally biased region" description="Polar residues" evidence="10">
    <location>
        <begin position="525"/>
        <end position="535"/>
    </location>
</feature>
<proteinExistence type="inferred from homology"/>
<comment type="similarity">
    <text evidence="8">Belongs to the pacC/RIM101 family.</text>
</comment>
<feature type="compositionally biased region" description="Polar residues" evidence="10">
    <location>
        <begin position="488"/>
        <end position="500"/>
    </location>
</feature>
<feature type="compositionally biased region" description="Basic and acidic residues" evidence="10">
    <location>
        <begin position="705"/>
        <end position="715"/>
    </location>
</feature>
<dbReference type="Gene3D" id="3.30.160.60">
    <property type="entry name" value="Classic Zinc Finger"/>
    <property type="match status" value="2"/>
</dbReference>
<feature type="compositionally biased region" description="Basic residues" evidence="10">
    <location>
        <begin position="321"/>
        <end position="331"/>
    </location>
</feature>
<keyword evidence="7" id="KW-0539">Nucleus</keyword>
<dbReference type="EMBL" id="NBII01000002">
    <property type="protein sequence ID" value="PAV22496.1"/>
    <property type="molecule type" value="Genomic_DNA"/>
</dbReference>
<feature type="region of interest" description="Disordered" evidence="10">
    <location>
        <begin position="311"/>
        <end position="338"/>
    </location>
</feature>
<evidence type="ECO:0000256" key="10">
    <source>
        <dbReference type="SAM" id="MobiDB-lite"/>
    </source>
</evidence>
<feature type="domain" description="C2H2-type" evidence="11">
    <location>
        <begin position="46"/>
        <end position="76"/>
    </location>
</feature>
<dbReference type="SMART" id="SM00355">
    <property type="entry name" value="ZnF_C2H2"/>
    <property type="match status" value="3"/>
</dbReference>
<keyword evidence="4" id="KW-0677">Repeat</keyword>
<dbReference type="GO" id="GO:0005634">
    <property type="term" value="C:nucleus"/>
    <property type="evidence" value="ECO:0007669"/>
    <property type="project" value="UniProtKB-SubCell"/>
</dbReference>
<organism evidence="12 13">
    <name type="scientific">Pyrrhoderma noxium</name>
    <dbReference type="NCBI Taxonomy" id="2282107"/>
    <lineage>
        <taxon>Eukaryota</taxon>
        <taxon>Fungi</taxon>
        <taxon>Dikarya</taxon>
        <taxon>Basidiomycota</taxon>
        <taxon>Agaricomycotina</taxon>
        <taxon>Agaricomycetes</taxon>
        <taxon>Hymenochaetales</taxon>
        <taxon>Hymenochaetaceae</taxon>
        <taxon>Pyrrhoderma</taxon>
    </lineage>
</organism>
<dbReference type="InterPro" id="IPR013087">
    <property type="entry name" value="Znf_C2H2_type"/>
</dbReference>
<comment type="caution">
    <text evidence="12">The sequence shown here is derived from an EMBL/GenBank/DDBJ whole genome shotgun (WGS) entry which is preliminary data.</text>
</comment>
<reference evidence="12 13" key="1">
    <citation type="journal article" date="2017" name="Mol. Ecol.">
        <title>Comparative and population genomic landscape of Phellinus noxius: A hypervariable fungus causing root rot in trees.</title>
        <authorList>
            <person name="Chung C.L."/>
            <person name="Lee T.J."/>
            <person name="Akiba M."/>
            <person name="Lee H.H."/>
            <person name="Kuo T.H."/>
            <person name="Liu D."/>
            <person name="Ke H.M."/>
            <person name="Yokoi T."/>
            <person name="Roa M.B."/>
            <person name="Lu M.J."/>
            <person name="Chang Y.Y."/>
            <person name="Ann P.J."/>
            <person name="Tsai J.N."/>
            <person name="Chen C.Y."/>
            <person name="Tzean S.S."/>
            <person name="Ota Y."/>
            <person name="Hattori T."/>
            <person name="Sahashi N."/>
            <person name="Liou R.F."/>
            <person name="Kikuchi T."/>
            <person name="Tsai I.J."/>
        </authorList>
    </citation>
    <scope>NUCLEOTIDE SEQUENCE [LARGE SCALE GENOMIC DNA]</scope>
    <source>
        <strain evidence="12 13">FFPRI411160</strain>
    </source>
</reference>
<dbReference type="SUPFAM" id="SSF57667">
    <property type="entry name" value="beta-beta-alpha zinc fingers"/>
    <property type="match status" value="2"/>
</dbReference>
<evidence type="ECO:0000256" key="1">
    <source>
        <dbReference type="ARBA" id="ARBA00004123"/>
    </source>
</evidence>
<feature type="compositionally biased region" description="Basic and acidic residues" evidence="10">
    <location>
        <begin position="949"/>
        <end position="961"/>
    </location>
</feature>
<feature type="region of interest" description="Disordered" evidence="10">
    <location>
        <begin position="1031"/>
        <end position="1055"/>
    </location>
</feature>
<feature type="compositionally biased region" description="Basic and acidic residues" evidence="10">
    <location>
        <begin position="971"/>
        <end position="981"/>
    </location>
</feature>
<dbReference type="PROSITE" id="PS00028">
    <property type="entry name" value="ZINC_FINGER_C2H2_1"/>
    <property type="match status" value="3"/>
</dbReference>
<keyword evidence="6" id="KW-0862">Zinc</keyword>
<feature type="compositionally biased region" description="Acidic residues" evidence="10">
    <location>
        <begin position="740"/>
        <end position="750"/>
    </location>
</feature>
<feature type="region of interest" description="Disordered" evidence="10">
    <location>
        <begin position="661"/>
        <end position="921"/>
    </location>
</feature>
<accession>A0A286USC9</accession>
<feature type="compositionally biased region" description="Low complexity" evidence="10">
    <location>
        <begin position="423"/>
        <end position="447"/>
    </location>
</feature>
<feature type="domain" description="C2H2-type" evidence="11">
    <location>
        <begin position="112"/>
        <end position="139"/>
    </location>
</feature>
<feature type="region of interest" description="Disordered" evidence="10">
    <location>
        <begin position="1"/>
        <end position="44"/>
    </location>
</feature>
<dbReference type="PANTHER" id="PTHR47257">
    <property type="entry name" value="PH-RESPONSE TRANSCRIPTION FACTOR PACC/RIM101"/>
    <property type="match status" value="1"/>
</dbReference>
<evidence type="ECO:0000313" key="12">
    <source>
        <dbReference type="EMBL" id="PAV22496.1"/>
    </source>
</evidence>
<comment type="subcellular location">
    <subcellularLocation>
        <location evidence="1">Nucleus</location>
    </subcellularLocation>
</comment>
<feature type="region of interest" description="Disordered" evidence="10">
    <location>
        <begin position="190"/>
        <end position="214"/>
    </location>
</feature>
<dbReference type="GO" id="GO:0045944">
    <property type="term" value="P:positive regulation of transcription by RNA polymerase II"/>
    <property type="evidence" value="ECO:0007669"/>
    <property type="project" value="TreeGrafter"/>
</dbReference>